<reference evidence="4" key="1">
    <citation type="submission" date="2017-03" db="EMBL/GenBank/DDBJ databases">
        <authorList>
            <person name="Monnet C."/>
        </authorList>
    </citation>
    <scope>NUCLEOTIDE SEQUENCE [LARGE SCALE GENOMIC DNA]</scope>
    <source>
        <strain evidence="4">ATCC 49514</strain>
    </source>
</reference>
<sequence length="249" mass="27574">MPRRVNDFRGLAEVSRVLLLGAVQNRPGSRLKELAEEAGLHINTARDHLRVLIDEGFVYLQSESTGERGRPPMVYHPVDDPESNAAAAERIARAREHHEVLCRLAPGAELRPAELDELGDEAGAQFDLLYEHLDDSGMEPEPDAEDLRISLAPCPHYRMVGEERAIACGIHAKIVRDLLSQVPGPLELDRLQPYVEETRCQILLREHRCPNPLDAESAETEGTEAEASDAEGADTERADGEKGEGDRPR</sequence>
<accession>A0A2H1HY84</accession>
<dbReference type="GO" id="GO:0003677">
    <property type="term" value="F:DNA binding"/>
    <property type="evidence" value="ECO:0007669"/>
    <property type="project" value="InterPro"/>
</dbReference>
<evidence type="ECO:0000256" key="1">
    <source>
        <dbReference type="SAM" id="MobiDB-lite"/>
    </source>
</evidence>
<organism evidence="3 4">
    <name type="scientific">Brevibacterium iodinum ATCC 49514</name>
    <dbReference type="NCBI Taxonomy" id="1255616"/>
    <lineage>
        <taxon>Bacteria</taxon>
        <taxon>Bacillati</taxon>
        <taxon>Actinomycetota</taxon>
        <taxon>Actinomycetes</taxon>
        <taxon>Micrococcales</taxon>
        <taxon>Brevibacteriaceae</taxon>
        <taxon>Brevibacterium</taxon>
    </lineage>
</organism>
<dbReference type="GO" id="GO:0006355">
    <property type="term" value="P:regulation of DNA-templated transcription"/>
    <property type="evidence" value="ECO:0007669"/>
    <property type="project" value="InterPro"/>
</dbReference>
<feature type="domain" description="HTH iclR-type" evidence="2">
    <location>
        <begin position="19"/>
        <end position="59"/>
    </location>
</feature>
<proteinExistence type="predicted"/>
<dbReference type="AlphaFoldDB" id="A0A2H1HY84"/>
<evidence type="ECO:0000259" key="2">
    <source>
        <dbReference type="Pfam" id="PF09339"/>
    </source>
</evidence>
<dbReference type="Proteomes" id="UP000234382">
    <property type="component" value="Unassembled WGS sequence"/>
</dbReference>
<dbReference type="SUPFAM" id="SSF46785">
    <property type="entry name" value="Winged helix' DNA-binding domain"/>
    <property type="match status" value="1"/>
</dbReference>
<feature type="compositionally biased region" description="Acidic residues" evidence="1">
    <location>
        <begin position="216"/>
        <end position="233"/>
    </location>
</feature>
<name>A0A2H1HY84_9MICO</name>
<dbReference type="InterPro" id="IPR036390">
    <property type="entry name" value="WH_DNA-bd_sf"/>
</dbReference>
<feature type="compositionally biased region" description="Basic and acidic residues" evidence="1">
    <location>
        <begin position="234"/>
        <end position="249"/>
    </location>
</feature>
<evidence type="ECO:0000313" key="4">
    <source>
        <dbReference type="Proteomes" id="UP000234382"/>
    </source>
</evidence>
<keyword evidence="4" id="KW-1185">Reference proteome</keyword>
<dbReference type="EMBL" id="FXYX01000001">
    <property type="protein sequence ID" value="SMX67796.1"/>
    <property type="molecule type" value="Genomic_DNA"/>
</dbReference>
<dbReference type="InterPro" id="IPR005471">
    <property type="entry name" value="Tscrpt_reg_IclR_N"/>
</dbReference>
<dbReference type="InterPro" id="IPR036388">
    <property type="entry name" value="WH-like_DNA-bd_sf"/>
</dbReference>
<dbReference type="Pfam" id="PF09339">
    <property type="entry name" value="HTH_IclR"/>
    <property type="match status" value="1"/>
</dbReference>
<protein>
    <submittedName>
        <fullName evidence="3">Predicted transcriptional regulator, ArsR family</fullName>
    </submittedName>
</protein>
<dbReference type="Gene3D" id="1.10.10.10">
    <property type="entry name" value="Winged helix-like DNA-binding domain superfamily/Winged helix DNA-binding domain"/>
    <property type="match status" value="1"/>
</dbReference>
<feature type="region of interest" description="Disordered" evidence="1">
    <location>
        <begin position="211"/>
        <end position="249"/>
    </location>
</feature>
<evidence type="ECO:0000313" key="3">
    <source>
        <dbReference type="EMBL" id="SMX67796.1"/>
    </source>
</evidence>
<gene>
    <name evidence="3" type="ORF">BI49514_00499</name>
</gene>